<dbReference type="PANTHER" id="PTHR34606:SF4">
    <property type="entry name" value="OUTER MEMBRANE LIPOPROTEIN DOLP"/>
    <property type="match status" value="1"/>
</dbReference>
<keyword evidence="5" id="KW-1185">Reference proteome</keyword>
<feature type="signal peptide" evidence="2">
    <location>
        <begin position="1"/>
        <end position="24"/>
    </location>
</feature>
<evidence type="ECO:0000313" key="5">
    <source>
        <dbReference type="Proteomes" id="UP001597206"/>
    </source>
</evidence>
<dbReference type="SMART" id="SM00749">
    <property type="entry name" value="BON"/>
    <property type="match status" value="1"/>
</dbReference>
<dbReference type="RefSeq" id="WP_379034484.1">
    <property type="nucleotide sequence ID" value="NZ_JBHTLN010000002.1"/>
</dbReference>
<comment type="caution">
    <text evidence="4">The sequence shown here is derived from an EMBL/GenBank/DDBJ whole genome shotgun (WGS) entry which is preliminary data.</text>
</comment>
<dbReference type="Proteomes" id="UP001597206">
    <property type="component" value="Unassembled WGS sequence"/>
</dbReference>
<reference evidence="5" key="1">
    <citation type="journal article" date="2019" name="Int. J. Syst. Evol. Microbiol.">
        <title>The Global Catalogue of Microorganisms (GCM) 10K type strain sequencing project: providing services to taxonomists for standard genome sequencing and annotation.</title>
        <authorList>
            <consortium name="The Broad Institute Genomics Platform"/>
            <consortium name="The Broad Institute Genome Sequencing Center for Infectious Disease"/>
            <person name="Wu L."/>
            <person name="Ma J."/>
        </authorList>
    </citation>
    <scope>NUCLEOTIDE SEQUENCE [LARGE SCALE GENOMIC DNA]</scope>
    <source>
        <strain evidence="5">CCUG 58411</strain>
    </source>
</reference>
<dbReference type="Pfam" id="PF04972">
    <property type="entry name" value="BON"/>
    <property type="match status" value="2"/>
</dbReference>
<evidence type="ECO:0000256" key="1">
    <source>
        <dbReference type="ARBA" id="ARBA00022729"/>
    </source>
</evidence>
<keyword evidence="1 2" id="KW-0732">Signal</keyword>
<feature type="domain" description="BON" evidence="3">
    <location>
        <begin position="127"/>
        <end position="194"/>
    </location>
</feature>
<gene>
    <name evidence="4" type="ORF">ACFQ2T_11330</name>
</gene>
<dbReference type="InterPro" id="IPR051686">
    <property type="entry name" value="Lipoprotein_DolP"/>
</dbReference>
<evidence type="ECO:0000259" key="3">
    <source>
        <dbReference type="PROSITE" id="PS50914"/>
    </source>
</evidence>
<dbReference type="PANTHER" id="PTHR34606">
    <property type="entry name" value="BON DOMAIN-CONTAINING PROTEIN"/>
    <property type="match status" value="1"/>
</dbReference>
<dbReference type="InterPro" id="IPR014004">
    <property type="entry name" value="Transpt-assoc_nodulatn_dom_bac"/>
</dbReference>
<evidence type="ECO:0000256" key="2">
    <source>
        <dbReference type="SAM" id="SignalP"/>
    </source>
</evidence>
<name>A0ABW3PF80_9PROT</name>
<dbReference type="Gene3D" id="3.30.1340.30">
    <property type="match status" value="1"/>
</dbReference>
<dbReference type="EMBL" id="JBHTLN010000002">
    <property type="protein sequence ID" value="MFD1123100.1"/>
    <property type="molecule type" value="Genomic_DNA"/>
</dbReference>
<protein>
    <submittedName>
        <fullName evidence="4">BON domain-containing protein</fullName>
    </submittedName>
</protein>
<proteinExistence type="predicted"/>
<feature type="chain" id="PRO_5045615156" evidence="2">
    <location>
        <begin position="25"/>
        <end position="194"/>
    </location>
</feature>
<organism evidence="4 5">
    <name type="scientific">Methylophilus flavus</name>
    <dbReference type="NCBI Taxonomy" id="640084"/>
    <lineage>
        <taxon>Bacteria</taxon>
        <taxon>Pseudomonadati</taxon>
        <taxon>Pseudomonadota</taxon>
        <taxon>Betaproteobacteria</taxon>
        <taxon>Nitrosomonadales</taxon>
        <taxon>Methylophilaceae</taxon>
        <taxon>Methylophilus</taxon>
    </lineage>
</organism>
<dbReference type="InterPro" id="IPR007055">
    <property type="entry name" value="BON_dom"/>
</dbReference>
<evidence type="ECO:0000313" key="4">
    <source>
        <dbReference type="EMBL" id="MFD1123100.1"/>
    </source>
</evidence>
<dbReference type="PROSITE" id="PS50914">
    <property type="entry name" value="BON"/>
    <property type="match status" value="2"/>
</dbReference>
<sequence length="194" mass="21110">MNQKIHAKKISVIAMLLISTQLSGCFPAIVGGAAAGGAMAADRRSSGIYVEDENIELKTLKRISQYMDKSSHINVTSYNRIVLLTGEVPNAGQQTQAETLTREIPNVRDIHNAITVGFTSSISDRSNDAYITTKVKARFLSENLFPANVVKVVTEASVVYLMGIVSEKEANDAVEIARTTEGVSKVVKVFEYNK</sequence>
<accession>A0ABW3PF80</accession>
<feature type="domain" description="BON" evidence="3">
    <location>
        <begin position="51"/>
        <end position="118"/>
    </location>
</feature>